<sequence length="101" mass="11738">MTQFGGREMDTSSCLAFAPRNRTGHNGQATQQNWQVSNEDDFLALEPYAVPCGNNWMKDHWDRWQGFSFYSSPLPIDKCLDGPLFSRRLEWKPISRPEQEI</sequence>
<dbReference type="EMBL" id="CAUJNA010001113">
    <property type="protein sequence ID" value="CAJ1384413.1"/>
    <property type="molecule type" value="Genomic_DNA"/>
</dbReference>
<proteinExistence type="predicted"/>
<evidence type="ECO:0000256" key="1">
    <source>
        <dbReference type="SAM" id="MobiDB-lite"/>
    </source>
</evidence>
<reference evidence="2" key="1">
    <citation type="submission" date="2023-08" db="EMBL/GenBank/DDBJ databases">
        <authorList>
            <person name="Chen Y."/>
            <person name="Shah S."/>
            <person name="Dougan E. K."/>
            <person name="Thang M."/>
            <person name="Chan C."/>
        </authorList>
    </citation>
    <scope>NUCLEOTIDE SEQUENCE</scope>
</reference>
<name>A0AA36ICR7_9DINO</name>
<keyword evidence="3" id="KW-1185">Reference proteome</keyword>
<dbReference type="AlphaFoldDB" id="A0AA36ICR7"/>
<evidence type="ECO:0000313" key="3">
    <source>
        <dbReference type="Proteomes" id="UP001178507"/>
    </source>
</evidence>
<accession>A0AA36ICR7</accession>
<comment type="caution">
    <text evidence="2">The sequence shown here is derived from an EMBL/GenBank/DDBJ whole genome shotgun (WGS) entry which is preliminary data.</text>
</comment>
<protein>
    <submittedName>
        <fullName evidence="2">Uncharacterized protein</fullName>
    </submittedName>
</protein>
<evidence type="ECO:0000313" key="2">
    <source>
        <dbReference type="EMBL" id="CAJ1384413.1"/>
    </source>
</evidence>
<dbReference type="Proteomes" id="UP001178507">
    <property type="component" value="Unassembled WGS sequence"/>
</dbReference>
<organism evidence="2 3">
    <name type="scientific">Effrenium voratum</name>
    <dbReference type="NCBI Taxonomy" id="2562239"/>
    <lineage>
        <taxon>Eukaryota</taxon>
        <taxon>Sar</taxon>
        <taxon>Alveolata</taxon>
        <taxon>Dinophyceae</taxon>
        <taxon>Suessiales</taxon>
        <taxon>Symbiodiniaceae</taxon>
        <taxon>Effrenium</taxon>
    </lineage>
</organism>
<gene>
    <name evidence="2" type="ORF">EVOR1521_LOCUS11292</name>
</gene>
<feature type="region of interest" description="Disordered" evidence="1">
    <location>
        <begin position="1"/>
        <end position="32"/>
    </location>
</feature>